<dbReference type="Proteomes" id="UP000516160">
    <property type="component" value="Chromosome"/>
</dbReference>
<keyword evidence="1" id="KW-0472">Membrane</keyword>
<keyword evidence="3" id="KW-1185">Reference proteome</keyword>
<dbReference type="KEGG" id="acae:HYG86_08100"/>
<feature type="transmembrane region" description="Helical" evidence="1">
    <location>
        <begin position="28"/>
        <end position="44"/>
    </location>
</feature>
<keyword evidence="1" id="KW-1133">Transmembrane helix</keyword>
<gene>
    <name evidence="2" type="ORF">HYG86_08100</name>
</gene>
<protein>
    <submittedName>
        <fullName evidence="2">Uncharacterized protein</fullName>
    </submittedName>
</protein>
<evidence type="ECO:0000256" key="1">
    <source>
        <dbReference type="SAM" id="Phobius"/>
    </source>
</evidence>
<reference evidence="2 3" key="1">
    <citation type="submission" date="2020-07" db="EMBL/GenBank/DDBJ databases">
        <title>Alkalicella. sp. LB2 genome.</title>
        <authorList>
            <person name="Postec A."/>
            <person name="Quemeneur M."/>
        </authorList>
    </citation>
    <scope>NUCLEOTIDE SEQUENCE [LARGE SCALE GENOMIC DNA]</scope>
    <source>
        <strain evidence="2 3">LB2</strain>
    </source>
</reference>
<evidence type="ECO:0000313" key="3">
    <source>
        <dbReference type="Proteomes" id="UP000516160"/>
    </source>
</evidence>
<dbReference type="RefSeq" id="WP_213168703.1">
    <property type="nucleotide sequence ID" value="NZ_CP058559.1"/>
</dbReference>
<accession>A0A7G9W7T8</accession>
<dbReference type="AlphaFoldDB" id="A0A7G9W7T8"/>
<keyword evidence="1" id="KW-0812">Transmembrane</keyword>
<sequence>MDVMLIVLVFVVLVIDFSTVDKDDKNSVYFYGFLVSLIIGIALIDKYNILPVSPLEALVELMTPVTSWLENILQ</sequence>
<proteinExistence type="predicted"/>
<dbReference type="EMBL" id="CP058559">
    <property type="protein sequence ID" value="QNO14750.1"/>
    <property type="molecule type" value="Genomic_DNA"/>
</dbReference>
<organism evidence="2 3">
    <name type="scientific">Alkalicella caledoniensis</name>
    <dbReference type="NCBI Taxonomy" id="2731377"/>
    <lineage>
        <taxon>Bacteria</taxon>
        <taxon>Bacillati</taxon>
        <taxon>Bacillota</taxon>
        <taxon>Clostridia</taxon>
        <taxon>Eubacteriales</taxon>
        <taxon>Proteinivoracaceae</taxon>
        <taxon>Alkalicella</taxon>
    </lineage>
</organism>
<evidence type="ECO:0000313" key="2">
    <source>
        <dbReference type="EMBL" id="QNO14750.1"/>
    </source>
</evidence>
<name>A0A7G9W7T8_ALKCA</name>